<feature type="domain" description="C2H2-type" evidence="11">
    <location>
        <begin position="348"/>
        <end position="375"/>
    </location>
</feature>
<feature type="region of interest" description="Disordered" evidence="10">
    <location>
        <begin position="445"/>
        <end position="466"/>
    </location>
</feature>
<reference evidence="13" key="1">
    <citation type="submission" date="2025-08" db="UniProtKB">
        <authorList>
            <consortium name="RefSeq"/>
        </authorList>
    </citation>
    <scope>IDENTIFICATION</scope>
</reference>
<keyword evidence="4 9" id="KW-0863">Zinc-finger</keyword>
<feature type="domain" description="C2H2-type" evidence="11">
    <location>
        <begin position="376"/>
        <end position="403"/>
    </location>
</feature>
<evidence type="ECO:0000256" key="6">
    <source>
        <dbReference type="ARBA" id="ARBA00023015"/>
    </source>
</evidence>
<evidence type="ECO:0000256" key="1">
    <source>
        <dbReference type="ARBA" id="ARBA00004123"/>
    </source>
</evidence>
<dbReference type="Pfam" id="PF00096">
    <property type="entry name" value="zf-C2H2"/>
    <property type="match status" value="13"/>
</dbReference>
<feature type="compositionally biased region" description="Basic residues" evidence="10">
    <location>
        <begin position="448"/>
        <end position="457"/>
    </location>
</feature>
<evidence type="ECO:0000256" key="7">
    <source>
        <dbReference type="ARBA" id="ARBA00023163"/>
    </source>
</evidence>
<keyword evidence="3" id="KW-0677">Repeat</keyword>
<evidence type="ECO:0000256" key="4">
    <source>
        <dbReference type="ARBA" id="ARBA00022771"/>
    </source>
</evidence>
<feature type="domain" description="C2H2-type" evidence="11">
    <location>
        <begin position="500"/>
        <end position="527"/>
    </location>
</feature>
<keyword evidence="2" id="KW-0479">Metal-binding</keyword>
<feature type="domain" description="C2H2-type" evidence="11">
    <location>
        <begin position="432"/>
        <end position="462"/>
    </location>
</feature>
<feature type="domain" description="C2H2-type" evidence="11">
    <location>
        <begin position="612"/>
        <end position="639"/>
    </location>
</feature>
<keyword evidence="8" id="KW-0539">Nucleus</keyword>
<organism evidence="12 13">
    <name type="scientific">Gekko japonicus</name>
    <name type="common">Schlegel's Japanese gecko</name>
    <dbReference type="NCBI Taxonomy" id="146911"/>
    <lineage>
        <taxon>Eukaryota</taxon>
        <taxon>Metazoa</taxon>
        <taxon>Chordata</taxon>
        <taxon>Craniata</taxon>
        <taxon>Vertebrata</taxon>
        <taxon>Euteleostomi</taxon>
        <taxon>Lepidosauria</taxon>
        <taxon>Squamata</taxon>
        <taxon>Bifurcata</taxon>
        <taxon>Gekkota</taxon>
        <taxon>Gekkonidae</taxon>
        <taxon>Gekkoninae</taxon>
        <taxon>Gekko</taxon>
    </lineage>
</organism>
<evidence type="ECO:0000256" key="2">
    <source>
        <dbReference type="ARBA" id="ARBA00022723"/>
    </source>
</evidence>
<feature type="domain" description="C2H2-type" evidence="11">
    <location>
        <begin position="472"/>
        <end position="499"/>
    </location>
</feature>
<name>A0ABM1K7X1_GEKJA</name>
<dbReference type="PROSITE" id="PS50157">
    <property type="entry name" value="ZINC_FINGER_C2H2_2"/>
    <property type="match status" value="13"/>
</dbReference>
<dbReference type="Proteomes" id="UP000694871">
    <property type="component" value="Unplaced"/>
</dbReference>
<comment type="subcellular location">
    <subcellularLocation>
        <location evidence="1">Nucleus</location>
    </subcellularLocation>
</comment>
<keyword evidence="7" id="KW-0804">Transcription</keyword>
<evidence type="ECO:0000256" key="5">
    <source>
        <dbReference type="ARBA" id="ARBA00022833"/>
    </source>
</evidence>
<evidence type="ECO:0000313" key="13">
    <source>
        <dbReference type="RefSeq" id="XP_015269808.1"/>
    </source>
</evidence>
<accession>A0ABM1K7X1</accession>
<feature type="domain" description="C2H2-type" evidence="11">
    <location>
        <begin position="528"/>
        <end position="555"/>
    </location>
</feature>
<evidence type="ECO:0000256" key="8">
    <source>
        <dbReference type="ARBA" id="ARBA00023242"/>
    </source>
</evidence>
<evidence type="ECO:0000256" key="3">
    <source>
        <dbReference type="ARBA" id="ARBA00022737"/>
    </source>
</evidence>
<feature type="domain" description="C2H2-type" evidence="11">
    <location>
        <begin position="668"/>
        <end position="695"/>
    </location>
</feature>
<gene>
    <name evidence="13" type="primary">LOC107113044</name>
</gene>
<feature type="domain" description="C2H2-type" evidence="11">
    <location>
        <begin position="584"/>
        <end position="611"/>
    </location>
</feature>
<dbReference type="PROSITE" id="PS00028">
    <property type="entry name" value="ZINC_FINGER_C2H2_1"/>
    <property type="match status" value="13"/>
</dbReference>
<proteinExistence type="predicted"/>
<dbReference type="RefSeq" id="XP_015269808.1">
    <property type="nucleotide sequence ID" value="XM_015414322.1"/>
</dbReference>
<dbReference type="Gene3D" id="3.30.160.60">
    <property type="entry name" value="Classic Zinc Finger"/>
    <property type="match status" value="13"/>
</dbReference>
<dbReference type="SUPFAM" id="SSF57667">
    <property type="entry name" value="beta-beta-alpha zinc fingers"/>
    <property type="match status" value="7"/>
</dbReference>
<dbReference type="InterPro" id="IPR036236">
    <property type="entry name" value="Znf_C2H2_sf"/>
</dbReference>
<feature type="domain" description="C2H2-type" evidence="11">
    <location>
        <begin position="640"/>
        <end position="667"/>
    </location>
</feature>
<evidence type="ECO:0000313" key="12">
    <source>
        <dbReference type="Proteomes" id="UP000694871"/>
    </source>
</evidence>
<evidence type="ECO:0000256" key="10">
    <source>
        <dbReference type="SAM" id="MobiDB-lite"/>
    </source>
</evidence>
<feature type="compositionally biased region" description="Polar residues" evidence="10">
    <location>
        <begin position="265"/>
        <end position="293"/>
    </location>
</feature>
<evidence type="ECO:0000256" key="9">
    <source>
        <dbReference type="PROSITE-ProRule" id="PRU00042"/>
    </source>
</evidence>
<feature type="compositionally biased region" description="Basic and acidic residues" evidence="10">
    <location>
        <begin position="299"/>
        <end position="310"/>
    </location>
</feature>
<dbReference type="PANTHER" id="PTHR24394:SF48">
    <property type="entry name" value="ZINC FINGER PROTEIN 771"/>
    <property type="match status" value="1"/>
</dbReference>
<feature type="domain" description="C2H2-type" evidence="11">
    <location>
        <begin position="696"/>
        <end position="723"/>
    </location>
</feature>
<feature type="compositionally biased region" description="Acidic residues" evidence="10">
    <location>
        <begin position="242"/>
        <end position="255"/>
    </location>
</feature>
<feature type="domain" description="C2H2-type" evidence="11">
    <location>
        <begin position="404"/>
        <end position="431"/>
    </location>
</feature>
<sequence>MTFDGPARLSTGCRKCFMDGVGNSRKPAEGPGCGCSVKGACCLSPASFCRLYPGLSFLGQKAAAESIVTRASPAPYRAAADAPKGTPLRTRGFPRPAVVGDWIRLGTPRTTPPGEKVLIVAVGDWECMHLPLLLVRLATEEIAISWPRITAFAESHRRRGLTSETEPEQGPVEQAPVQDSVAAGPSEGGINSDLRRQLGLILQTAGRSQVEKMLRELVKEQSQDGKRRPRKKALRSPRDEVADGNEEELQAEEDSSEKVEPPGSQLGTSDSPGEGNTTDSQGQLNSEEQQLPQVPTVLQREEKTSRKLKDLPAASAAAERPGVCVECGKKNLGGGGRGHNMPTPERPHQCAECGRCFRQRSILAKHQKIHTGEKPYPCTACGKRFNRSSNLAQHQRVHTGERPFPCAACGKAFTQKSDLERHQRVHTGERPYSCQDCGKRFSVSSHLDRHRRTHTHHHQEEPPAAAPALSAHRCPDCGKCFGQRSALSKHRKTHSGERPYPCNACGKRFSRSSNLAQHQRIHTGERPFPCSDCGKRFIQRSDLERHQRVHTGERPYTCAQCGRGFSVSSHLDRHQRVHQAQKPFKCEDCGKAFAQRSALVKHQRIHTGEKPFSCMDCGKAFIQKSDLTIHRRMHTGEKPYRCDTCGKCFSVSSNLLTHQRTHLGEKPYACGDCGKAFIQRSELTIHQRTHTGEKPYKCSICGKCFSRSSHLNRHQRTHSNDKASAGMAPATLLAAAKPAAPLSSSAFSASYPSPSSLPTLPSFPSSPSSLPIPSLDLPWSLSFPSRGFSHPSFPSPAPGSVQTSSLIN</sequence>
<feature type="domain" description="C2H2-type" evidence="11">
    <location>
        <begin position="556"/>
        <end position="583"/>
    </location>
</feature>
<keyword evidence="12" id="KW-1185">Reference proteome</keyword>
<keyword evidence="5" id="KW-0862">Zinc</keyword>
<evidence type="ECO:0000259" key="11">
    <source>
        <dbReference type="PROSITE" id="PS50157"/>
    </source>
</evidence>
<feature type="region of interest" description="Disordered" evidence="10">
    <location>
        <begin position="218"/>
        <end position="315"/>
    </location>
</feature>
<dbReference type="InterPro" id="IPR013087">
    <property type="entry name" value="Znf_C2H2_type"/>
</dbReference>
<dbReference type="SMART" id="SM00355">
    <property type="entry name" value="ZnF_C2H2"/>
    <property type="match status" value="13"/>
</dbReference>
<feature type="region of interest" description="Disordered" evidence="10">
    <location>
        <begin position="157"/>
        <end position="192"/>
    </location>
</feature>
<dbReference type="PANTHER" id="PTHR24394">
    <property type="entry name" value="ZINC FINGER PROTEIN"/>
    <property type="match status" value="1"/>
</dbReference>
<protein>
    <submittedName>
        <fullName evidence="13">Zinc finger protein 2-like</fullName>
    </submittedName>
</protein>
<dbReference type="GeneID" id="107113044"/>
<keyword evidence="6" id="KW-0805">Transcription regulation</keyword>